<dbReference type="Pfam" id="PF07859">
    <property type="entry name" value="Abhydrolase_3"/>
    <property type="match status" value="2"/>
</dbReference>
<dbReference type="FunFam" id="3.40.50.720:FF:000084">
    <property type="entry name" value="Short-chain dehydrogenase reductase"/>
    <property type="match status" value="1"/>
</dbReference>
<evidence type="ECO:0000313" key="6">
    <source>
        <dbReference type="EMBL" id="KAK1843313.1"/>
    </source>
</evidence>
<gene>
    <name evidence="6" type="ORF">CCHR01_14071</name>
</gene>
<dbReference type="GO" id="GO:0016491">
    <property type="term" value="F:oxidoreductase activity"/>
    <property type="evidence" value="ECO:0007669"/>
    <property type="project" value="UniProtKB-KW"/>
</dbReference>
<dbReference type="SUPFAM" id="SSF53474">
    <property type="entry name" value="alpha/beta-Hydrolases"/>
    <property type="match status" value="1"/>
</dbReference>
<sequence>MSHPGRLEGKVAIVTGGGAGFGVGIVNKFTFEGAKVIIFDINEDDAKKTAALQPEGSAVAMRGDVSMEADWKAALSLAVDTFGKLDIIVNNAGVVYNACSSIETTEADYDRVMRVNLKSLYWSSNVAIPHFLAEKKGGIFINISSMASVRPRPTLVWYGASKGGLTNATKGLAIEWAKHNIRFNVIHPVAGETSISLTSTKFYEKNAARVPHLVGSPQHLRDVMAELKVYATAMAPQFTGLTTKDIQVKVSDRVDIPCRIYTPIGAQTPAPGLLYIHGGGWTLGDLEGEDIACKAICEYTKVVVVSMDYRLGSSSGGNSTAVIAHRARDKGIALKGQILRIPATCHIDCYPPELKLRSMEELKDAPLLSKRSMETFYGYYSPPDPSSPEVSPLLNQNFKDLAPAYLQVAGMDPLRDEGLAYAAKLNDAGVPTKVDIYPGLPHAFGYFPELSATPKFSIDVITAIVQLIGGNL</sequence>
<keyword evidence="7" id="KW-1185">Reference proteome</keyword>
<dbReference type="PRINTS" id="PR00080">
    <property type="entry name" value="SDRFAMILY"/>
</dbReference>
<dbReference type="InterPro" id="IPR029058">
    <property type="entry name" value="AB_hydrolase_fold"/>
</dbReference>
<keyword evidence="3" id="KW-0560">Oxidoreductase</keyword>
<comment type="caution">
    <text evidence="6">The sequence shown here is derived from an EMBL/GenBank/DDBJ whole genome shotgun (WGS) entry which is preliminary data.</text>
</comment>
<dbReference type="PRINTS" id="PR00081">
    <property type="entry name" value="GDHRDH"/>
</dbReference>
<dbReference type="EMBL" id="JAQOWY010000365">
    <property type="protein sequence ID" value="KAK1843313.1"/>
    <property type="molecule type" value="Genomic_DNA"/>
</dbReference>
<dbReference type="PANTHER" id="PTHR43639">
    <property type="entry name" value="OXIDOREDUCTASE, SHORT-CHAIN DEHYDROGENASE/REDUCTASE FAMILY (AFU_ORTHOLOGUE AFUA_5G02870)"/>
    <property type="match status" value="1"/>
</dbReference>
<evidence type="ECO:0000313" key="7">
    <source>
        <dbReference type="Proteomes" id="UP001243330"/>
    </source>
</evidence>
<dbReference type="InterPro" id="IPR036291">
    <property type="entry name" value="NAD(P)-bd_dom_sf"/>
</dbReference>
<evidence type="ECO:0000256" key="4">
    <source>
        <dbReference type="RuleBase" id="RU000363"/>
    </source>
</evidence>
<reference evidence="6" key="1">
    <citation type="submission" date="2023-01" db="EMBL/GenBank/DDBJ databases">
        <title>Colletotrichum chrysophilum M932 genome sequence.</title>
        <authorList>
            <person name="Baroncelli R."/>
        </authorList>
    </citation>
    <scope>NUCLEOTIDE SEQUENCE</scope>
    <source>
        <strain evidence="6">M932</strain>
    </source>
</reference>
<evidence type="ECO:0000256" key="1">
    <source>
        <dbReference type="ARBA" id="ARBA00006484"/>
    </source>
</evidence>
<proteinExistence type="inferred from homology"/>
<evidence type="ECO:0000256" key="2">
    <source>
        <dbReference type="ARBA" id="ARBA00022857"/>
    </source>
</evidence>
<feature type="domain" description="Alpha/beta hydrolase fold-3" evidence="5">
    <location>
        <begin position="312"/>
        <end position="444"/>
    </location>
</feature>
<dbReference type="Pfam" id="PF00106">
    <property type="entry name" value="adh_short"/>
    <property type="match status" value="1"/>
</dbReference>
<keyword evidence="2" id="KW-0521">NADP</keyword>
<dbReference type="AlphaFoldDB" id="A0AAD9A897"/>
<evidence type="ECO:0000259" key="5">
    <source>
        <dbReference type="Pfam" id="PF07859"/>
    </source>
</evidence>
<dbReference type="Proteomes" id="UP001243330">
    <property type="component" value="Unassembled WGS sequence"/>
</dbReference>
<protein>
    <submittedName>
        <fullName evidence="6">Lipase esterase</fullName>
    </submittedName>
</protein>
<name>A0AAD9A897_9PEZI</name>
<dbReference type="Gene3D" id="3.40.50.1820">
    <property type="entry name" value="alpha/beta hydrolase"/>
    <property type="match status" value="2"/>
</dbReference>
<dbReference type="Gene3D" id="3.40.50.720">
    <property type="entry name" value="NAD(P)-binding Rossmann-like Domain"/>
    <property type="match status" value="1"/>
</dbReference>
<organism evidence="6 7">
    <name type="scientific">Colletotrichum chrysophilum</name>
    <dbReference type="NCBI Taxonomy" id="1836956"/>
    <lineage>
        <taxon>Eukaryota</taxon>
        <taxon>Fungi</taxon>
        <taxon>Dikarya</taxon>
        <taxon>Ascomycota</taxon>
        <taxon>Pezizomycotina</taxon>
        <taxon>Sordariomycetes</taxon>
        <taxon>Hypocreomycetidae</taxon>
        <taxon>Glomerellales</taxon>
        <taxon>Glomerellaceae</taxon>
        <taxon>Colletotrichum</taxon>
        <taxon>Colletotrichum gloeosporioides species complex</taxon>
    </lineage>
</organism>
<comment type="similarity">
    <text evidence="1 4">Belongs to the short-chain dehydrogenases/reductases (SDR) family.</text>
</comment>
<dbReference type="PANTHER" id="PTHR43639:SF1">
    <property type="entry name" value="SHORT-CHAIN DEHYDROGENASE_REDUCTASE FAMILY PROTEIN"/>
    <property type="match status" value="1"/>
</dbReference>
<accession>A0AAD9A897</accession>
<dbReference type="SUPFAM" id="SSF51735">
    <property type="entry name" value="NAD(P)-binding Rossmann-fold domains"/>
    <property type="match status" value="1"/>
</dbReference>
<evidence type="ECO:0000256" key="3">
    <source>
        <dbReference type="ARBA" id="ARBA00023002"/>
    </source>
</evidence>
<dbReference type="InterPro" id="IPR002347">
    <property type="entry name" value="SDR_fam"/>
</dbReference>
<dbReference type="GO" id="GO:0016787">
    <property type="term" value="F:hydrolase activity"/>
    <property type="evidence" value="ECO:0007669"/>
    <property type="project" value="InterPro"/>
</dbReference>
<feature type="domain" description="Alpha/beta hydrolase fold-3" evidence="5">
    <location>
        <begin position="273"/>
        <end position="311"/>
    </location>
</feature>
<dbReference type="InterPro" id="IPR013094">
    <property type="entry name" value="AB_hydrolase_3"/>
</dbReference>